<dbReference type="GeneID" id="28980411"/>
<organism evidence="1 2">
    <name type="scientific">Cutaneotrichosporon oleaginosum</name>
    <dbReference type="NCBI Taxonomy" id="879819"/>
    <lineage>
        <taxon>Eukaryota</taxon>
        <taxon>Fungi</taxon>
        <taxon>Dikarya</taxon>
        <taxon>Basidiomycota</taxon>
        <taxon>Agaricomycotina</taxon>
        <taxon>Tremellomycetes</taxon>
        <taxon>Trichosporonales</taxon>
        <taxon>Trichosporonaceae</taxon>
        <taxon>Cutaneotrichosporon</taxon>
    </lineage>
</organism>
<gene>
    <name evidence="1" type="ORF">CC85DRAFT_189049</name>
</gene>
<sequence>MLLASSQKWDLNPRTLPTSPTLSSALRDQHPSLYPPICRWWLAQCPCRSPSRRFPMDSKHSIITPTGPQYLVEPTGLPWCLSATAKCIIVVGEEMYSLGLLVCASGSVWVILGCADGHSRPSFAKTGIRQLLLASGMQHLPPPPKKADRPKLLRELRLLLDRLGQLANSWPCRGGKREGGWRNVKLWRG</sequence>
<dbReference type="AlphaFoldDB" id="A0A0J0XUR8"/>
<dbReference type="EMBL" id="KQ087184">
    <property type="protein sequence ID" value="KLT44851.1"/>
    <property type="molecule type" value="Genomic_DNA"/>
</dbReference>
<proteinExistence type="predicted"/>
<accession>A0A0J0XUR8</accession>
<evidence type="ECO:0000313" key="2">
    <source>
        <dbReference type="Proteomes" id="UP000053611"/>
    </source>
</evidence>
<protein>
    <submittedName>
        <fullName evidence="1">Uncharacterized protein</fullName>
    </submittedName>
</protein>
<reference evidence="1 2" key="1">
    <citation type="submission" date="2015-03" db="EMBL/GenBank/DDBJ databases">
        <title>Genomics and transcriptomics of the oil-accumulating basidiomycete yeast T. oleaginosus allow insights into substrate utilization and the diverse evolutionary trajectories of mating systems in fungi.</title>
        <authorList>
            <consortium name="DOE Joint Genome Institute"/>
            <person name="Kourist R."/>
            <person name="Kracht O."/>
            <person name="Bracharz F."/>
            <person name="Lipzen A."/>
            <person name="Nolan M."/>
            <person name="Ohm R."/>
            <person name="Grigoriev I."/>
            <person name="Sun S."/>
            <person name="Heitman J."/>
            <person name="Bruck T."/>
            <person name="Nowrousian M."/>
        </authorList>
    </citation>
    <scope>NUCLEOTIDE SEQUENCE [LARGE SCALE GENOMIC DNA]</scope>
    <source>
        <strain evidence="1 2">IBC0246</strain>
    </source>
</reference>
<evidence type="ECO:0000313" key="1">
    <source>
        <dbReference type="EMBL" id="KLT44851.1"/>
    </source>
</evidence>
<keyword evidence="2" id="KW-1185">Reference proteome</keyword>
<name>A0A0J0XUR8_9TREE</name>
<dbReference type="Proteomes" id="UP000053611">
    <property type="component" value="Unassembled WGS sequence"/>
</dbReference>
<dbReference type="RefSeq" id="XP_018281342.1">
    <property type="nucleotide sequence ID" value="XM_018419808.1"/>
</dbReference>